<accession>A0A481Z186</accession>
<name>A0A481Z186_9VIRU</name>
<evidence type="ECO:0000313" key="1">
    <source>
        <dbReference type="EMBL" id="QBK88921.1"/>
    </source>
</evidence>
<protein>
    <submittedName>
        <fullName evidence="1">Uncharacterized protein</fullName>
    </submittedName>
</protein>
<organism evidence="1">
    <name type="scientific">Mimivirus LCMiAC02</name>
    <dbReference type="NCBI Taxonomy" id="2506609"/>
    <lineage>
        <taxon>Viruses</taxon>
        <taxon>Varidnaviria</taxon>
        <taxon>Bamfordvirae</taxon>
        <taxon>Nucleocytoviricota</taxon>
        <taxon>Megaviricetes</taxon>
        <taxon>Imitervirales</taxon>
        <taxon>Mimiviridae</taxon>
        <taxon>Klosneuvirinae</taxon>
    </lineage>
</organism>
<reference evidence="1" key="1">
    <citation type="journal article" date="2019" name="MBio">
        <title>Virus Genomes from Deep Sea Sediments Expand the Ocean Megavirome and Support Independent Origins of Viral Gigantism.</title>
        <authorList>
            <person name="Backstrom D."/>
            <person name="Yutin N."/>
            <person name="Jorgensen S.L."/>
            <person name="Dharamshi J."/>
            <person name="Homa F."/>
            <person name="Zaremba-Niedwiedzka K."/>
            <person name="Spang A."/>
            <person name="Wolf Y.I."/>
            <person name="Koonin E.V."/>
            <person name="Ettema T.J."/>
        </authorList>
    </citation>
    <scope>NUCLEOTIDE SEQUENCE</scope>
</reference>
<dbReference type="EMBL" id="MK500406">
    <property type="protein sequence ID" value="QBK88921.1"/>
    <property type="molecule type" value="Genomic_DNA"/>
</dbReference>
<sequence length="78" mass="9569">MTTYNYKYHRYRLTYPYIGNIIYRSKSINKVAKKCYNNLKNIKNIKYIQEGLFIITDLNDNTEYKYQIKNKININMNK</sequence>
<proteinExistence type="predicted"/>
<gene>
    <name evidence="1" type="ORF">LCMiAC02_00140</name>
</gene>